<gene>
    <name evidence="7" type="ORF">ACFQ08_18435</name>
</gene>
<proteinExistence type="inferred from homology"/>
<keyword evidence="6" id="KW-0720">Serine protease</keyword>
<dbReference type="PANTHER" id="PTHR43253:SF1">
    <property type="entry name" value="TRICORN PROTEASE HOMOLOG 2-RELATED"/>
    <property type="match status" value="1"/>
</dbReference>
<comment type="similarity">
    <text evidence="2">Belongs to the peptidase S41B family.</text>
</comment>
<keyword evidence="3" id="KW-0963">Cytoplasm</keyword>
<dbReference type="Pfam" id="PF26549">
    <property type="entry name" value="Tricorn_N"/>
    <property type="match status" value="1"/>
</dbReference>
<keyword evidence="8" id="KW-1185">Reference proteome</keyword>
<evidence type="ECO:0000256" key="3">
    <source>
        <dbReference type="ARBA" id="ARBA00022490"/>
    </source>
</evidence>
<evidence type="ECO:0000256" key="2">
    <source>
        <dbReference type="ARBA" id="ARBA00008524"/>
    </source>
</evidence>
<evidence type="ECO:0000256" key="4">
    <source>
        <dbReference type="ARBA" id="ARBA00022670"/>
    </source>
</evidence>
<dbReference type="EMBL" id="JBHTHX010000636">
    <property type="protein sequence ID" value="MFD0886527.1"/>
    <property type="molecule type" value="Genomic_DNA"/>
</dbReference>
<organism evidence="7 8">
    <name type="scientific">Streptosporangium algeriense</name>
    <dbReference type="NCBI Taxonomy" id="1682748"/>
    <lineage>
        <taxon>Bacteria</taxon>
        <taxon>Bacillati</taxon>
        <taxon>Actinomycetota</taxon>
        <taxon>Actinomycetes</taxon>
        <taxon>Streptosporangiales</taxon>
        <taxon>Streptosporangiaceae</taxon>
        <taxon>Streptosporangium</taxon>
    </lineage>
</organism>
<evidence type="ECO:0000256" key="6">
    <source>
        <dbReference type="ARBA" id="ARBA00022825"/>
    </source>
</evidence>
<dbReference type="SUPFAM" id="SSF69304">
    <property type="entry name" value="Tricorn protease N-terminal domain"/>
    <property type="match status" value="1"/>
</dbReference>
<keyword evidence="4" id="KW-0645">Protease</keyword>
<reference evidence="8" key="1">
    <citation type="journal article" date="2019" name="Int. J. Syst. Evol. Microbiol.">
        <title>The Global Catalogue of Microorganisms (GCM) 10K type strain sequencing project: providing services to taxonomists for standard genome sequencing and annotation.</title>
        <authorList>
            <consortium name="The Broad Institute Genomics Platform"/>
            <consortium name="The Broad Institute Genome Sequencing Center for Infectious Disease"/>
            <person name="Wu L."/>
            <person name="Ma J."/>
        </authorList>
    </citation>
    <scope>NUCLEOTIDE SEQUENCE [LARGE SCALE GENOMIC DNA]</scope>
    <source>
        <strain evidence="8">CCUG 62974</strain>
    </source>
</reference>
<evidence type="ECO:0000313" key="8">
    <source>
        <dbReference type="Proteomes" id="UP001597024"/>
    </source>
</evidence>
<accession>A0ABW3DU33</accession>
<keyword evidence="5" id="KW-0378">Hydrolase</keyword>
<comment type="caution">
    <text evidence="7">The sequence shown here is derived from an EMBL/GenBank/DDBJ whole genome shotgun (WGS) entry which is preliminary data.</text>
</comment>
<sequence length="130" mass="14679">MVSGFYLRFPHISRETLTFVADDDVWTAPAEGGRAWRLTSDRAPASHPRLSPDATRVAWTSVRDGHPEVHLADLESGSAERLTYWNDPRTRTRGWTPDGRVLAISATGEPFVWRNWAYALGDGQVERLPY</sequence>
<evidence type="ECO:0000256" key="1">
    <source>
        <dbReference type="ARBA" id="ARBA00004496"/>
    </source>
</evidence>
<dbReference type="InterPro" id="IPR012393">
    <property type="entry name" value="Tricorn_protease"/>
</dbReference>
<feature type="non-terminal residue" evidence="7">
    <location>
        <position position="130"/>
    </location>
</feature>
<dbReference type="PANTHER" id="PTHR43253">
    <property type="entry name" value="TRICORN PROTEASE HOMOLOG 2-RELATED"/>
    <property type="match status" value="1"/>
</dbReference>
<dbReference type="Proteomes" id="UP001597024">
    <property type="component" value="Unassembled WGS sequence"/>
</dbReference>
<dbReference type="Gene3D" id="2.120.10.60">
    <property type="entry name" value="Tricorn protease N-terminal domain"/>
    <property type="match status" value="1"/>
</dbReference>
<comment type="subcellular location">
    <subcellularLocation>
        <location evidence="1">Cytoplasm</location>
    </subcellularLocation>
</comment>
<evidence type="ECO:0000313" key="7">
    <source>
        <dbReference type="EMBL" id="MFD0886527.1"/>
    </source>
</evidence>
<name>A0ABW3DU33_9ACTN</name>
<protein>
    <submittedName>
        <fullName evidence="7">Peptidase S41</fullName>
    </submittedName>
</protein>
<evidence type="ECO:0000256" key="5">
    <source>
        <dbReference type="ARBA" id="ARBA00022801"/>
    </source>
</evidence>